<reference evidence="9" key="2">
    <citation type="journal article" date="2018" name="Genome Res.">
        <title>The genomic architecture and molecular evolution of ant odorant receptors.</title>
        <authorList>
            <person name="McKenzie S.K."/>
            <person name="Kronauer D.J.C."/>
        </authorList>
    </citation>
    <scope>NUCLEOTIDE SEQUENCE [LARGE SCALE GENOMIC DNA]</scope>
    <source>
        <strain evidence="9">Clonal line C1</strain>
    </source>
</reference>
<evidence type="ECO:0000313" key="10">
    <source>
        <dbReference type="Proteomes" id="UP000053097"/>
    </source>
</evidence>
<name>A0A026X3F2_OOCBI</name>
<feature type="domain" description="HIG1" evidence="7">
    <location>
        <begin position="1"/>
        <end position="90"/>
    </location>
</feature>
<comment type="subcellular location">
    <subcellularLocation>
        <location evidence="1">Mitochondrion membrane</location>
    </subcellularLocation>
</comment>
<dbReference type="Gene3D" id="6.10.140.1320">
    <property type="match status" value="1"/>
</dbReference>
<proteinExistence type="predicted"/>
<evidence type="ECO:0000256" key="5">
    <source>
        <dbReference type="ARBA" id="ARBA00023136"/>
    </source>
</evidence>
<dbReference type="EMBL" id="QOIP01000006">
    <property type="protein sequence ID" value="RLU21259.1"/>
    <property type="molecule type" value="Genomic_DNA"/>
</dbReference>
<protein>
    <submittedName>
        <fullName evidence="8">HIG1 domain family member 1A</fullName>
    </submittedName>
</protein>
<keyword evidence="3 6" id="KW-1133">Transmembrane helix</keyword>
<dbReference type="OrthoDB" id="10003563at2759"/>
<reference evidence="8 10" key="1">
    <citation type="journal article" date="2014" name="Curr. Biol.">
        <title>The genome of the clonal raider ant Cerapachys biroi.</title>
        <authorList>
            <person name="Oxley P.R."/>
            <person name="Ji L."/>
            <person name="Fetter-Pruneda I."/>
            <person name="McKenzie S.K."/>
            <person name="Li C."/>
            <person name="Hu H."/>
            <person name="Zhang G."/>
            <person name="Kronauer D.J."/>
        </authorList>
    </citation>
    <scope>NUCLEOTIDE SEQUENCE [LARGE SCALE GENOMIC DNA]</scope>
</reference>
<evidence type="ECO:0000256" key="2">
    <source>
        <dbReference type="ARBA" id="ARBA00022692"/>
    </source>
</evidence>
<dbReference type="GO" id="GO:0097250">
    <property type="term" value="P:mitochondrial respirasome assembly"/>
    <property type="evidence" value="ECO:0007669"/>
    <property type="project" value="TreeGrafter"/>
</dbReference>
<dbReference type="PROSITE" id="PS51503">
    <property type="entry name" value="HIG1"/>
    <property type="match status" value="1"/>
</dbReference>
<evidence type="ECO:0000313" key="9">
    <source>
        <dbReference type="EMBL" id="RLU21259.1"/>
    </source>
</evidence>
<evidence type="ECO:0000256" key="4">
    <source>
        <dbReference type="ARBA" id="ARBA00023128"/>
    </source>
</evidence>
<evidence type="ECO:0000313" key="8">
    <source>
        <dbReference type="EMBL" id="EZA62598.1"/>
    </source>
</evidence>
<dbReference type="Pfam" id="PF04588">
    <property type="entry name" value="HIG_1_N"/>
    <property type="match status" value="1"/>
</dbReference>
<sequence length="92" mass="10294">MASVDDDMIVDQTWSDRLLAKGRKSPFLVASVITLAGICGYGAYSYKTRKISTQMYLLQLRVIAQGSAVACLTGGMLYHMVRKFYLHEKDEP</sequence>
<evidence type="ECO:0000256" key="1">
    <source>
        <dbReference type="ARBA" id="ARBA00004325"/>
    </source>
</evidence>
<dbReference type="InterPro" id="IPR007667">
    <property type="entry name" value="Hypoxia_induced_domain"/>
</dbReference>
<keyword evidence="5 6" id="KW-0472">Membrane</keyword>
<dbReference type="InterPro" id="IPR050355">
    <property type="entry name" value="RCF1"/>
</dbReference>
<dbReference type="Proteomes" id="UP000053097">
    <property type="component" value="Unassembled WGS sequence"/>
</dbReference>
<dbReference type="GO" id="GO:0031966">
    <property type="term" value="C:mitochondrial membrane"/>
    <property type="evidence" value="ECO:0007669"/>
    <property type="project" value="UniProtKB-SubCell"/>
</dbReference>
<feature type="transmembrane region" description="Helical" evidence="6">
    <location>
        <begin position="27"/>
        <end position="46"/>
    </location>
</feature>
<gene>
    <name evidence="9" type="ORF">DMN91_005632</name>
    <name evidence="8" type="ORF">X777_10228</name>
</gene>
<dbReference type="AlphaFoldDB" id="A0A026X3F2"/>
<dbReference type="STRING" id="2015173.A0A026X3F2"/>
<evidence type="ECO:0000256" key="3">
    <source>
        <dbReference type="ARBA" id="ARBA00022989"/>
    </source>
</evidence>
<dbReference type="PANTHER" id="PTHR12297">
    <property type="entry name" value="HYPOXIA-INDUCBILE GENE 1 HIG1 -RELATED"/>
    <property type="match status" value="1"/>
</dbReference>
<evidence type="ECO:0000259" key="7">
    <source>
        <dbReference type="PROSITE" id="PS51503"/>
    </source>
</evidence>
<reference evidence="9" key="3">
    <citation type="submission" date="2018-07" db="EMBL/GenBank/DDBJ databases">
        <authorList>
            <person name="Mckenzie S.K."/>
            <person name="Kronauer D.J.C."/>
        </authorList>
    </citation>
    <scope>NUCLEOTIDE SEQUENCE</scope>
    <source>
        <strain evidence="9">Clonal line C1</strain>
    </source>
</reference>
<accession>A0A026X3F2</accession>
<dbReference type="OMA" id="MCKELWA"/>
<keyword evidence="4" id="KW-0496">Mitochondrion</keyword>
<keyword evidence="10" id="KW-1185">Reference proteome</keyword>
<dbReference type="EMBL" id="KK107020">
    <property type="protein sequence ID" value="EZA62598.1"/>
    <property type="molecule type" value="Genomic_DNA"/>
</dbReference>
<feature type="transmembrane region" description="Helical" evidence="6">
    <location>
        <begin position="58"/>
        <end position="81"/>
    </location>
</feature>
<dbReference type="Proteomes" id="UP000279307">
    <property type="component" value="Chromosome 6"/>
</dbReference>
<keyword evidence="2 6" id="KW-0812">Transmembrane</keyword>
<evidence type="ECO:0000256" key="6">
    <source>
        <dbReference type="SAM" id="Phobius"/>
    </source>
</evidence>
<organism evidence="8 10">
    <name type="scientific">Ooceraea biroi</name>
    <name type="common">Clonal raider ant</name>
    <name type="synonym">Cerapachys biroi</name>
    <dbReference type="NCBI Taxonomy" id="2015173"/>
    <lineage>
        <taxon>Eukaryota</taxon>
        <taxon>Metazoa</taxon>
        <taxon>Ecdysozoa</taxon>
        <taxon>Arthropoda</taxon>
        <taxon>Hexapoda</taxon>
        <taxon>Insecta</taxon>
        <taxon>Pterygota</taxon>
        <taxon>Neoptera</taxon>
        <taxon>Endopterygota</taxon>
        <taxon>Hymenoptera</taxon>
        <taxon>Apocrita</taxon>
        <taxon>Aculeata</taxon>
        <taxon>Formicoidea</taxon>
        <taxon>Formicidae</taxon>
        <taxon>Dorylinae</taxon>
        <taxon>Ooceraea</taxon>
    </lineage>
</organism>
<dbReference type="PANTHER" id="PTHR12297:SF3">
    <property type="entry name" value="HIG1 DOMAIN FAMILY MEMBER 1A"/>
    <property type="match status" value="1"/>
</dbReference>